<feature type="transmembrane region" description="Helical" evidence="1">
    <location>
        <begin position="30"/>
        <end position="51"/>
    </location>
</feature>
<dbReference type="EMBL" id="GGEC01073927">
    <property type="protein sequence ID" value="MBX54411.1"/>
    <property type="molecule type" value="Transcribed_RNA"/>
</dbReference>
<keyword evidence="1" id="KW-0472">Membrane</keyword>
<dbReference type="AlphaFoldDB" id="A0A2P2PIE5"/>
<name>A0A2P2PIE5_RHIMU</name>
<organism evidence="2">
    <name type="scientific">Rhizophora mucronata</name>
    <name type="common">Asiatic mangrove</name>
    <dbReference type="NCBI Taxonomy" id="61149"/>
    <lineage>
        <taxon>Eukaryota</taxon>
        <taxon>Viridiplantae</taxon>
        <taxon>Streptophyta</taxon>
        <taxon>Embryophyta</taxon>
        <taxon>Tracheophyta</taxon>
        <taxon>Spermatophyta</taxon>
        <taxon>Magnoliopsida</taxon>
        <taxon>eudicotyledons</taxon>
        <taxon>Gunneridae</taxon>
        <taxon>Pentapetalae</taxon>
        <taxon>rosids</taxon>
        <taxon>fabids</taxon>
        <taxon>Malpighiales</taxon>
        <taxon>Rhizophoraceae</taxon>
        <taxon>Rhizophora</taxon>
    </lineage>
</organism>
<keyword evidence="1" id="KW-1133">Transmembrane helix</keyword>
<keyword evidence="1" id="KW-0812">Transmembrane</keyword>
<accession>A0A2P2PIE5</accession>
<protein>
    <submittedName>
        <fullName evidence="2">Uncharacterized protein</fullName>
    </submittedName>
</protein>
<sequence>MLSSPWFLFEFHHFSACISKNTLNILFNSLALFSHFLSCHLLLPDVCYIYLTLIGR</sequence>
<evidence type="ECO:0000313" key="2">
    <source>
        <dbReference type="EMBL" id="MBX54411.1"/>
    </source>
</evidence>
<reference evidence="2" key="1">
    <citation type="submission" date="2018-02" db="EMBL/GenBank/DDBJ databases">
        <title>Rhizophora mucronata_Transcriptome.</title>
        <authorList>
            <person name="Meera S.P."/>
            <person name="Sreeshan A."/>
            <person name="Augustine A."/>
        </authorList>
    </citation>
    <scope>NUCLEOTIDE SEQUENCE</scope>
    <source>
        <tissue evidence="2">Leaf</tissue>
    </source>
</reference>
<proteinExistence type="predicted"/>
<evidence type="ECO:0000256" key="1">
    <source>
        <dbReference type="SAM" id="Phobius"/>
    </source>
</evidence>